<organism evidence="1 2">
    <name type="scientific">Alosa alosa</name>
    <name type="common">allis shad</name>
    <dbReference type="NCBI Taxonomy" id="278164"/>
    <lineage>
        <taxon>Eukaryota</taxon>
        <taxon>Metazoa</taxon>
        <taxon>Chordata</taxon>
        <taxon>Craniata</taxon>
        <taxon>Vertebrata</taxon>
        <taxon>Euteleostomi</taxon>
        <taxon>Actinopterygii</taxon>
        <taxon>Neopterygii</taxon>
        <taxon>Teleostei</taxon>
        <taxon>Clupei</taxon>
        <taxon>Clupeiformes</taxon>
        <taxon>Clupeoidei</taxon>
        <taxon>Clupeidae</taxon>
        <taxon>Alosa</taxon>
    </lineage>
</organism>
<evidence type="ECO:0000313" key="2">
    <source>
        <dbReference type="Proteomes" id="UP000823561"/>
    </source>
</evidence>
<proteinExistence type="predicted"/>
<accession>A0AAV6GLG7</accession>
<evidence type="ECO:0000313" key="1">
    <source>
        <dbReference type="EMBL" id="KAG5274847.1"/>
    </source>
</evidence>
<protein>
    <submittedName>
        <fullName evidence="1">Uncharacterized protein</fullName>
    </submittedName>
</protein>
<dbReference type="AlphaFoldDB" id="A0AAV6GLG7"/>
<gene>
    <name evidence="1" type="ORF">AALO_G00140800</name>
</gene>
<dbReference type="Proteomes" id="UP000823561">
    <property type="component" value="Chromosome 10"/>
</dbReference>
<sequence length="118" mass="13707">MIAPHISQKAEGVRECLMKWRPGISMTLLLHIAESTQGLSSHRWLRPCAGVDLAVGHRVFYSVRHYHTTDRCITCASRREDRGLWNGREEQGEPWFAPYYNTMLLVNCRLSRQNTNKH</sequence>
<keyword evidence="2" id="KW-1185">Reference proteome</keyword>
<dbReference type="EMBL" id="JADWDJ010000010">
    <property type="protein sequence ID" value="KAG5274847.1"/>
    <property type="molecule type" value="Genomic_DNA"/>
</dbReference>
<comment type="caution">
    <text evidence="1">The sequence shown here is derived from an EMBL/GenBank/DDBJ whole genome shotgun (WGS) entry which is preliminary data.</text>
</comment>
<name>A0AAV6GLG7_9TELE</name>
<reference evidence="1" key="1">
    <citation type="submission" date="2020-10" db="EMBL/GenBank/DDBJ databases">
        <title>Chromosome-scale genome assembly of the Allis shad, Alosa alosa.</title>
        <authorList>
            <person name="Margot Z."/>
            <person name="Christophe K."/>
            <person name="Cabau C."/>
            <person name="Louis A."/>
            <person name="Berthelot C."/>
            <person name="Parey E."/>
            <person name="Roest Crollius H."/>
            <person name="Montfort J."/>
            <person name="Robinson-Rechavi M."/>
            <person name="Bucao C."/>
            <person name="Bouchez O."/>
            <person name="Gislard M."/>
            <person name="Lluch J."/>
            <person name="Milhes M."/>
            <person name="Lampietro C."/>
            <person name="Lopez Roques C."/>
            <person name="Donnadieu C."/>
            <person name="Braasch I."/>
            <person name="Desvignes T."/>
            <person name="Postlethwait J."/>
            <person name="Bobe J."/>
            <person name="Guiguen Y."/>
        </authorList>
    </citation>
    <scope>NUCLEOTIDE SEQUENCE</scope>
    <source>
        <strain evidence="1">M-15738</strain>
        <tissue evidence="1">Blood</tissue>
    </source>
</reference>